<evidence type="ECO:0000256" key="4">
    <source>
        <dbReference type="ARBA" id="ARBA00022679"/>
    </source>
</evidence>
<keyword evidence="11" id="KW-1185">Reference proteome</keyword>
<keyword evidence="4 10" id="KW-0808">Transferase</keyword>
<comment type="subcellular location">
    <subcellularLocation>
        <location evidence="1">Cell membrane</location>
        <topology evidence="1">Multi-pass membrane protein</topology>
    </subcellularLocation>
</comment>
<evidence type="ECO:0000256" key="8">
    <source>
        <dbReference type="SAM" id="Phobius"/>
    </source>
</evidence>
<protein>
    <submittedName>
        <fullName evidence="10">4-amino-4-deoxy-L-arabinose transferase</fullName>
    </submittedName>
</protein>
<evidence type="ECO:0000256" key="2">
    <source>
        <dbReference type="ARBA" id="ARBA00022475"/>
    </source>
</evidence>
<dbReference type="PANTHER" id="PTHR33908:SF3">
    <property type="entry name" value="UNDECAPRENYL PHOSPHATE-ALPHA-4-AMINO-4-DEOXY-L-ARABINOSE ARABINOSYL TRANSFERASE"/>
    <property type="match status" value="1"/>
</dbReference>
<feature type="transmembrane region" description="Helical" evidence="8">
    <location>
        <begin position="231"/>
        <end position="250"/>
    </location>
</feature>
<keyword evidence="2" id="KW-1003">Cell membrane</keyword>
<dbReference type="Pfam" id="PF13231">
    <property type="entry name" value="PMT_2"/>
    <property type="match status" value="1"/>
</dbReference>
<feature type="transmembrane region" description="Helical" evidence="8">
    <location>
        <begin position="295"/>
        <end position="313"/>
    </location>
</feature>
<evidence type="ECO:0000313" key="11">
    <source>
        <dbReference type="Proteomes" id="UP000198131"/>
    </source>
</evidence>
<feature type="transmembrane region" description="Helical" evidence="8">
    <location>
        <begin position="205"/>
        <end position="224"/>
    </location>
</feature>
<feature type="transmembrane region" description="Helical" evidence="8">
    <location>
        <begin position="160"/>
        <end position="176"/>
    </location>
</feature>
<keyword evidence="7 8" id="KW-0472">Membrane</keyword>
<evidence type="ECO:0000256" key="1">
    <source>
        <dbReference type="ARBA" id="ARBA00004651"/>
    </source>
</evidence>
<feature type="transmembrane region" description="Helical" evidence="8">
    <location>
        <begin position="383"/>
        <end position="401"/>
    </location>
</feature>
<evidence type="ECO:0000256" key="3">
    <source>
        <dbReference type="ARBA" id="ARBA00022676"/>
    </source>
</evidence>
<keyword evidence="6 8" id="KW-1133">Transmembrane helix</keyword>
<evidence type="ECO:0000259" key="9">
    <source>
        <dbReference type="Pfam" id="PF13231"/>
    </source>
</evidence>
<accession>A0A212UG19</accession>
<evidence type="ECO:0000256" key="7">
    <source>
        <dbReference type="ARBA" id="ARBA00023136"/>
    </source>
</evidence>
<dbReference type="GO" id="GO:0009103">
    <property type="term" value="P:lipopolysaccharide biosynthetic process"/>
    <property type="evidence" value="ECO:0007669"/>
    <property type="project" value="UniProtKB-ARBA"/>
</dbReference>
<dbReference type="GO" id="GO:0010041">
    <property type="term" value="P:response to iron(III) ion"/>
    <property type="evidence" value="ECO:0007669"/>
    <property type="project" value="TreeGrafter"/>
</dbReference>
<dbReference type="GO" id="GO:0016763">
    <property type="term" value="F:pentosyltransferase activity"/>
    <property type="evidence" value="ECO:0007669"/>
    <property type="project" value="TreeGrafter"/>
</dbReference>
<dbReference type="InterPro" id="IPR050297">
    <property type="entry name" value="LipidA_mod_glycosyltrf_83"/>
</dbReference>
<dbReference type="EMBL" id="FYEW01000003">
    <property type="protein sequence ID" value="SNC77212.1"/>
    <property type="molecule type" value="Genomic_DNA"/>
</dbReference>
<evidence type="ECO:0000313" key="10">
    <source>
        <dbReference type="EMBL" id="SNC77212.1"/>
    </source>
</evidence>
<reference evidence="11" key="1">
    <citation type="submission" date="2017-06" db="EMBL/GenBank/DDBJ databases">
        <authorList>
            <person name="Varghese N."/>
            <person name="Submissions S."/>
        </authorList>
    </citation>
    <scope>NUCLEOTIDE SEQUENCE [LARGE SCALE GENOMIC DNA]</scope>
    <source>
        <strain evidence="11">DSM 11116</strain>
    </source>
</reference>
<feature type="domain" description="Glycosyltransferase RgtA/B/C/D-like" evidence="9">
    <location>
        <begin position="83"/>
        <end position="242"/>
    </location>
</feature>
<dbReference type="InterPro" id="IPR038731">
    <property type="entry name" value="RgtA/B/C-like"/>
</dbReference>
<sequence length="530" mass="60211">MWPNSRLKAYLAEHNYRYSALLFFVTAALVLYGPYLNRLPWGFHDWAQSDRLSLALGFYDYNFDFFHPRTLALNTVDSVTGVEPPIQAYLAGLLGLLVGRSNITVAFRCLDLAMMVVGFYFLFRLVFESTGSFLAGLVPAAFLLASPIFIYYSGTYTPDPFSASLVFVAAYYYWRFYYRERRFQHLQLATAIAGLAMLVKILSGVYFLAFTGVVLIASYLIPTLLSLRQKLLFFGLVGMVMLLQLAYILYHQHLNVAYGSGLFLATALPIKTMAEHEAIWSKMRTTWSLEYFTPVDYYYLKASLGLVLVYALLRWRTAVTYLPLVLLGGLCASGVVVLYALMGSQLMVHDYYIIAPLMPLLVFILVGALWALQAILSQRRSKWIVKLVFVLAIGVPLVAGAKHHYARMTDPYKPHSDSYVYRWMVGGEQKLRAAGVPSSAFILVLGESAPNLSLVYFNRRGITWNPNLDKVSPDTLLRTMAGRRLSYLIMRKEIEEQVQRENPALLVPFRLVSQDDKCYIFKPLRQPIAW</sequence>
<feature type="transmembrane region" description="Helical" evidence="8">
    <location>
        <begin position="256"/>
        <end position="274"/>
    </location>
</feature>
<evidence type="ECO:0000256" key="6">
    <source>
        <dbReference type="ARBA" id="ARBA00022989"/>
    </source>
</evidence>
<dbReference type="Proteomes" id="UP000198131">
    <property type="component" value="Unassembled WGS sequence"/>
</dbReference>
<dbReference type="GO" id="GO:0005886">
    <property type="term" value="C:plasma membrane"/>
    <property type="evidence" value="ECO:0007669"/>
    <property type="project" value="UniProtKB-SubCell"/>
</dbReference>
<feature type="transmembrane region" description="Helical" evidence="8">
    <location>
        <begin position="16"/>
        <end position="35"/>
    </location>
</feature>
<name>A0A212UG19_9BACT</name>
<dbReference type="PANTHER" id="PTHR33908">
    <property type="entry name" value="MANNOSYLTRANSFERASE YKCB-RELATED"/>
    <property type="match status" value="1"/>
</dbReference>
<feature type="transmembrane region" description="Helical" evidence="8">
    <location>
        <begin position="319"/>
        <end position="339"/>
    </location>
</feature>
<feature type="transmembrane region" description="Helical" evidence="8">
    <location>
        <begin position="133"/>
        <end position="154"/>
    </location>
</feature>
<evidence type="ECO:0000256" key="5">
    <source>
        <dbReference type="ARBA" id="ARBA00022692"/>
    </source>
</evidence>
<gene>
    <name evidence="10" type="ORF">SAMN06265337_3794</name>
</gene>
<keyword evidence="5 8" id="KW-0812">Transmembrane</keyword>
<dbReference type="OrthoDB" id="1121601at2"/>
<keyword evidence="3" id="KW-0328">Glycosyltransferase</keyword>
<organism evidence="10 11">
    <name type="scientific">Hymenobacter gelipurpurascens</name>
    <dbReference type="NCBI Taxonomy" id="89968"/>
    <lineage>
        <taxon>Bacteria</taxon>
        <taxon>Pseudomonadati</taxon>
        <taxon>Bacteroidota</taxon>
        <taxon>Cytophagia</taxon>
        <taxon>Cytophagales</taxon>
        <taxon>Hymenobacteraceae</taxon>
        <taxon>Hymenobacter</taxon>
    </lineage>
</organism>
<dbReference type="AlphaFoldDB" id="A0A212UG19"/>
<feature type="transmembrane region" description="Helical" evidence="8">
    <location>
        <begin position="105"/>
        <end position="126"/>
    </location>
</feature>
<proteinExistence type="predicted"/>
<feature type="transmembrane region" description="Helical" evidence="8">
    <location>
        <begin position="351"/>
        <end position="371"/>
    </location>
</feature>